<evidence type="ECO:0000313" key="3">
    <source>
        <dbReference type="Proteomes" id="UP001499854"/>
    </source>
</evidence>
<keyword evidence="3" id="KW-1185">Reference proteome</keyword>
<evidence type="ECO:0000256" key="1">
    <source>
        <dbReference type="SAM" id="MobiDB-lite"/>
    </source>
</evidence>
<gene>
    <name evidence="2" type="ORF">GCM10009838_88160</name>
</gene>
<dbReference type="EMBL" id="BAAAQM010000104">
    <property type="protein sequence ID" value="GAA2008180.1"/>
    <property type="molecule type" value="Genomic_DNA"/>
</dbReference>
<evidence type="ECO:0000313" key="2">
    <source>
        <dbReference type="EMBL" id="GAA2008180.1"/>
    </source>
</evidence>
<reference evidence="3" key="1">
    <citation type="journal article" date="2019" name="Int. J. Syst. Evol. Microbiol.">
        <title>The Global Catalogue of Microorganisms (GCM) 10K type strain sequencing project: providing services to taxonomists for standard genome sequencing and annotation.</title>
        <authorList>
            <consortium name="The Broad Institute Genomics Platform"/>
            <consortium name="The Broad Institute Genome Sequencing Center for Infectious Disease"/>
            <person name="Wu L."/>
            <person name="Ma J."/>
        </authorList>
    </citation>
    <scope>NUCLEOTIDE SEQUENCE [LARGE SCALE GENOMIC DNA]</scope>
    <source>
        <strain evidence="3">JCM 16013</strain>
    </source>
</reference>
<sequence>MSVADRDRLVFEEYAYLSRHLSGVWRRERARCLAGRWGWCVLTGFARAGLAMVGVSPYEVDGKPSPAARLGGAPHADEGDR</sequence>
<dbReference type="RefSeq" id="WP_344663227.1">
    <property type="nucleotide sequence ID" value="NZ_BAAAQM010000104.1"/>
</dbReference>
<proteinExistence type="predicted"/>
<feature type="region of interest" description="Disordered" evidence="1">
    <location>
        <begin position="60"/>
        <end position="81"/>
    </location>
</feature>
<name>A0ABP5EX83_9ACTN</name>
<protein>
    <submittedName>
        <fullName evidence="2">Uncharacterized protein</fullName>
    </submittedName>
</protein>
<accession>A0ABP5EX83</accession>
<dbReference type="Proteomes" id="UP001499854">
    <property type="component" value="Unassembled WGS sequence"/>
</dbReference>
<organism evidence="2 3">
    <name type="scientific">Catenulispora subtropica</name>
    <dbReference type="NCBI Taxonomy" id="450798"/>
    <lineage>
        <taxon>Bacteria</taxon>
        <taxon>Bacillati</taxon>
        <taxon>Actinomycetota</taxon>
        <taxon>Actinomycetes</taxon>
        <taxon>Catenulisporales</taxon>
        <taxon>Catenulisporaceae</taxon>
        <taxon>Catenulispora</taxon>
    </lineage>
</organism>
<comment type="caution">
    <text evidence="2">The sequence shown here is derived from an EMBL/GenBank/DDBJ whole genome shotgun (WGS) entry which is preliminary data.</text>
</comment>